<evidence type="ECO:0000313" key="7">
    <source>
        <dbReference type="EMBL" id="QIQ41742.1"/>
    </source>
</evidence>
<dbReference type="InterPro" id="IPR011035">
    <property type="entry name" value="Ribosomal_bL25/Gln-tRNA_synth"/>
</dbReference>
<evidence type="ECO:0000256" key="4">
    <source>
        <dbReference type="ARBA" id="ARBA00023274"/>
    </source>
</evidence>
<dbReference type="GO" id="GO:0006412">
    <property type="term" value="P:translation"/>
    <property type="evidence" value="ECO:0007669"/>
    <property type="project" value="UniProtKB-UniRule"/>
</dbReference>
<dbReference type="AlphaFoldDB" id="A0A6G9JUR0"/>
<dbReference type="InterPro" id="IPR020055">
    <property type="entry name" value="Ribosomal_bL25_short"/>
</dbReference>
<dbReference type="PANTHER" id="PTHR33284">
    <property type="entry name" value="RIBOSOMAL PROTEIN L25/GLN-TRNA SYNTHETASE, ANTI-CODON-BINDING DOMAIN-CONTAINING PROTEIN"/>
    <property type="match status" value="1"/>
</dbReference>
<dbReference type="NCBIfam" id="NF004612">
    <property type="entry name" value="PRK05943.1"/>
    <property type="match status" value="1"/>
</dbReference>
<reference evidence="7 8" key="1">
    <citation type="submission" date="2020-04" db="EMBL/GenBank/DDBJ databases">
        <title>Parallel evolution in the integration of a co-obligate aphid symbiosis.</title>
        <authorList>
            <person name="Monnin D."/>
            <person name="Jackson R."/>
            <person name="Kiers E.T."/>
            <person name="Bunker M."/>
            <person name="Ellers J."/>
            <person name="Henry L.M."/>
        </authorList>
    </citation>
    <scope>NUCLEOTIDE SEQUENCE [LARGE SCALE GENOMIC DNA]</scope>
    <source>
        <strain evidence="7">MCAR-56B</strain>
    </source>
</reference>
<evidence type="ECO:0000256" key="5">
    <source>
        <dbReference type="HAMAP-Rule" id="MF_01336"/>
    </source>
</evidence>
<proteinExistence type="inferred from homology"/>
<dbReference type="PANTHER" id="PTHR33284:SF1">
    <property type="entry name" value="RIBOSOMAL PROTEIN L25_GLN-TRNA SYNTHETASE, ANTI-CODON-BINDING DOMAIN-CONTAINING PROTEIN"/>
    <property type="match status" value="1"/>
</dbReference>
<dbReference type="EMBL" id="CP048747">
    <property type="protein sequence ID" value="QIQ41742.1"/>
    <property type="molecule type" value="Genomic_DNA"/>
</dbReference>
<dbReference type="InterPro" id="IPR020930">
    <property type="entry name" value="Ribosomal_uL5_bac-type"/>
</dbReference>
<evidence type="ECO:0000256" key="2">
    <source>
        <dbReference type="ARBA" id="ARBA00022884"/>
    </source>
</evidence>
<dbReference type="InterPro" id="IPR029751">
    <property type="entry name" value="Ribosomal_L25_dom"/>
</dbReference>
<dbReference type="FunFam" id="2.40.240.10:FF:000002">
    <property type="entry name" value="50S ribosomal protein L25"/>
    <property type="match status" value="1"/>
</dbReference>
<evidence type="ECO:0000256" key="1">
    <source>
        <dbReference type="ARBA" id="ARBA00022730"/>
    </source>
</evidence>
<evidence type="ECO:0000313" key="8">
    <source>
        <dbReference type="Proteomes" id="UP000503183"/>
    </source>
</evidence>
<dbReference type="GO" id="GO:0022625">
    <property type="term" value="C:cytosolic large ribosomal subunit"/>
    <property type="evidence" value="ECO:0007669"/>
    <property type="project" value="TreeGrafter"/>
</dbReference>
<dbReference type="SUPFAM" id="SSF50715">
    <property type="entry name" value="Ribosomal protein L25-like"/>
    <property type="match status" value="1"/>
</dbReference>
<protein>
    <recommendedName>
        <fullName evidence="5">Large ribosomal subunit protein bL25</fullName>
    </recommendedName>
</protein>
<dbReference type="GO" id="GO:0003735">
    <property type="term" value="F:structural constituent of ribosome"/>
    <property type="evidence" value="ECO:0007669"/>
    <property type="project" value="InterPro"/>
</dbReference>
<accession>A0A6G9JUR0</accession>
<keyword evidence="1 5" id="KW-0699">rRNA-binding</keyword>
<feature type="domain" description="Large ribosomal subunit protein bL25 L25" evidence="6">
    <location>
        <begin position="5"/>
        <end position="91"/>
    </location>
</feature>
<dbReference type="GO" id="GO:0008097">
    <property type="term" value="F:5S rRNA binding"/>
    <property type="evidence" value="ECO:0007669"/>
    <property type="project" value="InterPro"/>
</dbReference>
<comment type="subunit">
    <text evidence="5">Part of the 50S ribosomal subunit; part of the 5S rRNA/L5/L18/L25 subcomplex. Contacts the 5S rRNA. Binds to the 5S rRNA independently of L5 and L18.</text>
</comment>
<dbReference type="Pfam" id="PF01386">
    <property type="entry name" value="Ribosomal_L25p"/>
    <property type="match status" value="1"/>
</dbReference>
<evidence type="ECO:0000259" key="6">
    <source>
        <dbReference type="Pfam" id="PF01386"/>
    </source>
</evidence>
<dbReference type="Gene3D" id="2.40.240.10">
    <property type="entry name" value="Ribosomal Protein L25, Chain P"/>
    <property type="match status" value="1"/>
</dbReference>
<keyword evidence="2 5" id="KW-0694">RNA-binding</keyword>
<dbReference type="Proteomes" id="UP000503183">
    <property type="component" value="Chromosome"/>
</dbReference>
<gene>
    <name evidence="5 7" type="primary">rplY</name>
    <name evidence="7" type="ORF">G4A98_00680</name>
</gene>
<sequence length="95" mass="11335">MLTLPVEIRKEKGKSFSRRLRINNKLPGVLYGIDQTEILLILDHNSVFNLQKKVEFYRENFFLLVKDAKYKVKVQAIQRHSFKLKLLHIDFLYVS</sequence>
<dbReference type="HAMAP" id="MF_01336">
    <property type="entry name" value="Ribosomal_bL25"/>
    <property type="match status" value="1"/>
</dbReference>
<comment type="similarity">
    <text evidence="5">Belongs to the bacterial ribosomal protein bL25 family.</text>
</comment>
<keyword evidence="3 5" id="KW-0689">Ribosomal protein</keyword>
<name>A0A6G9JUR0_9GAMM</name>
<organism evidence="7 8">
    <name type="scientific">Buchnera aphidicola</name>
    <name type="common">Microlophium carnosum</name>
    <dbReference type="NCBI Taxonomy" id="2708354"/>
    <lineage>
        <taxon>Bacteria</taxon>
        <taxon>Pseudomonadati</taxon>
        <taxon>Pseudomonadota</taxon>
        <taxon>Gammaproteobacteria</taxon>
        <taxon>Enterobacterales</taxon>
        <taxon>Erwiniaceae</taxon>
        <taxon>Buchnera</taxon>
    </lineage>
</organism>
<keyword evidence="4 5" id="KW-0687">Ribonucleoprotein</keyword>
<dbReference type="InterPro" id="IPR020056">
    <property type="entry name" value="Rbsml_bL25/Gln-tRNA_synth_N"/>
</dbReference>
<comment type="function">
    <text evidence="5">This is one of the proteins that binds to the 5S RNA in the ribosome where it forms part of the central protuberance.</text>
</comment>
<dbReference type="CDD" id="cd00495">
    <property type="entry name" value="Ribosomal_L25_TL5_CTC"/>
    <property type="match status" value="1"/>
</dbReference>
<evidence type="ECO:0000256" key="3">
    <source>
        <dbReference type="ARBA" id="ARBA00022980"/>
    </source>
</evidence>